<name>G3H2K4_CRIGR</name>
<organism evidence="1 2">
    <name type="scientific">Cricetulus griseus</name>
    <name type="common">Chinese hamster</name>
    <name type="synonym">Cricetulus barabensis griseus</name>
    <dbReference type="NCBI Taxonomy" id="10029"/>
    <lineage>
        <taxon>Eukaryota</taxon>
        <taxon>Metazoa</taxon>
        <taxon>Chordata</taxon>
        <taxon>Craniata</taxon>
        <taxon>Vertebrata</taxon>
        <taxon>Euteleostomi</taxon>
        <taxon>Mammalia</taxon>
        <taxon>Eutheria</taxon>
        <taxon>Euarchontoglires</taxon>
        <taxon>Glires</taxon>
        <taxon>Rodentia</taxon>
        <taxon>Myomorpha</taxon>
        <taxon>Muroidea</taxon>
        <taxon>Cricetidae</taxon>
        <taxon>Cricetinae</taxon>
        <taxon>Cricetulus</taxon>
    </lineage>
</organism>
<dbReference type="InParanoid" id="G3H2K4"/>
<evidence type="ECO:0000313" key="2">
    <source>
        <dbReference type="Proteomes" id="UP000001075"/>
    </source>
</evidence>
<proteinExistence type="predicted"/>
<protein>
    <submittedName>
        <fullName evidence="1">Retrovirus-related Pol polyprotein LINE-1</fullName>
    </submittedName>
</protein>
<reference evidence="2" key="1">
    <citation type="journal article" date="2011" name="Nat. Biotechnol.">
        <title>The genomic sequence of the Chinese hamster ovary (CHO)-K1 cell line.</title>
        <authorList>
            <person name="Xu X."/>
            <person name="Nagarajan H."/>
            <person name="Lewis N.E."/>
            <person name="Pan S."/>
            <person name="Cai Z."/>
            <person name="Liu X."/>
            <person name="Chen W."/>
            <person name="Xie M."/>
            <person name="Wang W."/>
            <person name="Hammond S."/>
            <person name="Andersen M.R."/>
            <person name="Neff N."/>
            <person name="Passarelli B."/>
            <person name="Koh W."/>
            <person name="Fan H.C."/>
            <person name="Wang J."/>
            <person name="Gui Y."/>
            <person name="Lee K.H."/>
            <person name="Betenbaugh M.J."/>
            <person name="Quake S.R."/>
            <person name="Famili I."/>
            <person name="Palsson B.O."/>
            <person name="Wang J."/>
        </authorList>
    </citation>
    <scope>NUCLEOTIDE SEQUENCE [LARGE SCALE GENOMIC DNA]</scope>
    <source>
        <strain evidence="2">CHO K1 cell line</strain>
    </source>
</reference>
<accession>G3H2K4</accession>
<dbReference type="PANTHER" id="PTHR19446">
    <property type="entry name" value="REVERSE TRANSCRIPTASES"/>
    <property type="match status" value="1"/>
</dbReference>
<evidence type="ECO:0000313" key="1">
    <source>
        <dbReference type="EMBL" id="EGV94728.1"/>
    </source>
</evidence>
<dbReference type="STRING" id="10029.G3H2K4"/>
<dbReference type="Proteomes" id="UP000001075">
    <property type="component" value="Unassembled WGS sequence"/>
</dbReference>
<dbReference type="EMBL" id="JH000116">
    <property type="protein sequence ID" value="EGV94728.1"/>
    <property type="molecule type" value="Genomic_DNA"/>
</dbReference>
<gene>
    <name evidence="1" type="ORF">I79_004419</name>
</gene>
<dbReference type="AlphaFoldDB" id="G3H2K4"/>
<sequence>MTRTLKKEIKEDIRKWKDLPCSWIGRISIVKMAILQKVIYRFNAIPIKIPEQFFTDL</sequence>